<keyword evidence="3" id="KW-1185">Reference proteome</keyword>
<proteinExistence type="predicted"/>
<accession>A0A9N8KJP8</accession>
<dbReference type="AlphaFoldDB" id="A0A9N8KJP8"/>
<comment type="caution">
    <text evidence="2">The sequence shown here is derived from an EMBL/GenBank/DDBJ whole genome shotgun (WGS) entry which is preliminary data.</text>
</comment>
<name>A0A9N8KJP8_9PEZI</name>
<dbReference type="EMBL" id="CAINUL010000014">
    <property type="protein sequence ID" value="CAD0112121.1"/>
    <property type="molecule type" value="Genomic_DNA"/>
</dbReference>
<feature type="compositionally biased region" description="Basic and acidic residues" evidence="1">
    <location>
        <begin position="278"/>
        <end position="330"/>
    </location>
</feature>
<reference evidence="2" key="1">
    <citation type="submission" date="2020-06" db="EMBL/GenBank/DDBJ databases">
        <authorList>
            <person name="Onetto C."/>
        </authorList>
    </citation>
    <scope>NUCLEOTIDE SEQUENCE</scope>
</reference>
<evidence type="ECO:0000313" key="2">
    <source>
        <dbReference type="EMBL" id="CAD0112121.1"/>
    </source>
</evidence>
<sequence length="344" mass="38019">MAQYYSVPGQYPQEARFEAPLSGHWQDYASPMSPPPYPSNHEDYAGATLEPKMPCPMQTSMQYPRMHLEPPHQQSFATHQSTSHSPHHEPLSIPVVIPQIQPGANNPFIRAYSASLAAHGIDLTAFLTFLDTLNVCLANTPPLQVLDLAGGIVGMVPHHIPALIGGSLQALAKVGSAVTSKTRVAALLRDVNSNLFNPRGLKCEICDTATLKQKLGLNATAPLLAELGEAEMHMSIQERRLHALAPYTTPLSFNIPEAHRQTNTIDRLAAKQLHRQMAKAEQKALEARQKGTEKKDKRASKEDKKAEKRKDRGKEEEKKKKGKDKDDKESKAAEKLLWLFVGRA</sequence>
<organism evidence="2 3">
    <name type="scientific">Aureobasidium uvarum</name>
    <dbReference type="NCBI Taxonomy" id="2773716"/>
    <lineage>
        <taxon>Eukaryota</taxon>
        <taxon>Fungi</taxon>
        <taxon>Dikarya</taxon>
        <taxon>Ascomycota</taxon>
        <taxon>Pezizomycotina</taxon>
        <taxon>Dothideomycetes</taxon>
        <taxon>Dothideomycetidae</taxon>
        <taxon>Dothideales</taxon>
        <taxon>Saccotheciaceae</taxon>
        <taxon>Aureobasidium</taxon>
    </lineage>
</organism>
<evidence type="ECO:0000313" key="3">
    <source>
        <dbReference type="Proteomes" id="UP000745764"/>
    </source>
</evidence>
<dbReference type="PANTHER" id="PTHR38887">
    <property type="entry name" value="CHROMOSOME 21, WHOLE GENOME SHOTGUN SEQUENCE"/>
    <property type="match status" value="1"/>
</dbReference>
<dbReference type="Proteomes" id="UP000745764">
    <property type="component" value="Unassembled WGS sequence"/>
</dbReference>
<gene>
    <name evidence="2" type="ORF">AWRI4620_LOCUS6376</name>
</gene>
<feature type="region of interest" description="Disordered" evidence="1">
    <location>
        <begin position="273"/>
        <end position="330"/>
    </location>
</feature>
<protein>
    <submittedName>
        <fullName evidence="2">Uncharacterized protein</fullName>
    </submittedName>
</protein>
<dbReference type="InterPro" id="IPR053221">
    <property type="entry name" value="Burnettramic_acid_biosynth"/>
</dbReference>
<dbReference type="PANTHER" id="PTHR38887:SF1">
    <property type="entry name" value="RAS MODIFICATION PROTEIN ERF4"/>
    <property type="match status" value="1"/>
</dbReference>
<evidence type="ECO:0000256" key="1">
    <source>
        <dbReference type="SAM" id="MobiDB-lite"/>
    </source>
</evidence>
<dbReference type="OrthoDB" id="3068835at2759"/>